<keyword evidence="6" id="KW-0336">GPI-anchor</keyword>
<evidence type="ECO:0000313" key="18">
    <source>
        <dbReference type="EMBL" id="EXA30589.1"/>
    </source>
</evidence>
<name>W9ND17_FUSOX</name>
<dbReference type="EMBL" id="JH651044">
    <property type="protein sequence ID" value="EXA30589.1"/>
    <property type="molecule type" value="Genomic_DNA"/>
</dbReference>
<feature type="transmembrane region" description="Helical" evidence="15">
    <location>
        <begin position="131"/>
        <end position="152"/>
    </location>
</feature>
<keyword evidence="9 15" id="KW-1133">Transmembrane helix</keyword>
<evidence type="ECO:0000256" key="3">
    <source>
        <dbReference type="ARBA" id="ARBA00004613"/>
    </source>
</evidence>
<feature type="transmembrane region" description="Helical" evidence="15">
    <location>
        <begin position="99"/>
        <end position="119"/>
    </location>
</feature>
<dbReference type="Pfam" id="PF20684">
    <property type="entry name" value="Fung_rhodopsin"/>
    <property type="match status" value="1"/>
</dbReference>
<evidence type="ECO:0000256" key="6">
    <source>
        <dbReference type="ARBA" id="ARBA00022622"/>
    </source>
</evidence>
<keyword evidence="7 15" id="KW-0812">Transmembrane</keyword>
<feature type="compositionally biased region" description="Polar residues" evidence="14">
    <location>
        <begin position="440"/>
        <end position="451"/>
    </location>
</feature>
<keyword evidence="8 16" id="KW-0732">Signal</keyword>
<dbReference type="InterPro" id="IPR049326">
    <property type="entry name" value="Rhodopsin_dom_fungi"/>
</dbReference>
<feature type="domain" description="CFEM" evidence="17">
    <location>
        <begin position="26"/>
        <end position="90"/>
    </location>
</feature>
<accession>W9ND17</accession>
<protein>
    <recommendedName>
        <fullName evidence="17">CFEM domain-containing protein</fullName>
    </recommendedName>
</protein>
<evidence type="ECO:0000256" key="16">
    <source>
        <dbReference type="SAM" id="SignalP"/>
    </source>
</evidence>
<feature type="chain" id="PRO_5004925804" description="CFEM domain-containing protein" evidence="16">
    <location>
        <begin position="19"/>
        <end position="451"/>
    </location>
</feature>
<evidence type="ECO:0000256" key="9">
    <source>
        <dbReference type="ARBA" id="ARBA00022989"/>
    </source>
</evidence>
<evidence type="ECO:0000256" key="7">
    <source>
        <dbReference type="ARBA" id="ARBA00022692"/>
    </source>
</evidence>
<keyword evidence="10 15" id="KW-0472">Membrane</keyword>
<evidence type="ECO:0000259" key="17">
    <source>
        <dbReference type="SMART" id="SM00747"/>
    </source>
</evidence>
<comment type="similarity">
    <text evidence="4">Belongs to the RBT5 family.</text>
</comment>
<evidence type="ECO:0000256" key="5">
    <source>
        <dbReference type="ARBA" id="ARBA00022525"/>
    </source>
</evidence>
<evidence type="ECO:0000256" key="14">
    <source>
        <dbReference type="SAM" id="MobiDB-lite"/>
    </source>
</evidence>
<evidence type="ECO:0000256" key="15">
    <source>
        <dbReference type="SAM" id="Phobius"/>
    </source>
</evidence>
<feature type="transmembrane region" description="Helical" evidence="15">
    <location>
        <begin position="172"/>
        <end position="193"/>
    </location>
</feature>
<dbReference type="OrthoDB" id="2496787at2759"/>
<comment type="subcellular location">
    <subcellularLocation>
        <location evidence="2">Membrane</location>
        <topology evidence="2">Lipid-anchor</topology>
        <topology evidence="2">GPI-anchor</topology>
    </subcellularLocation>
    <subcellularLocation>
        <location evidence="1">Membrane</location>
        <topology evidence="1">Multi-pass membrane protein</topology>
    </subcellularLocation>
    <subcellularLocation>
        <location evidence="3">Secreted</location>
    </subcellularLocation>
</comment>
<dbReference type="GO" id="GO:0005576">
    <property type="term" value="C:extracellular region"/>
    <property type="evidence" value="ECO:0007669"/>
    <property type="project" value="UniProtKB-SubCell"/>
</dbReference>
<reference evidence="18" key="1">
    <citation type="submission" date="2011-10" db="EMBL/GenBank/DDBJ databases">
        <title>The Genome Sequence of Fusarium oxysporum HDV247.</title>
        <authorList>
            <consortium name="The Broad Institute Genome Sequencing Platform"/>
            <person name="Ma L.-J."/>
            <person name="Gale L.R."/>
            <person name="Schwartz D.C."/>
            <person name="Zhou S."/>
            <person name="Corby-Kistler H."/>
            <person name="Young S.K."/>
            <person name="Zeng Q."/>
            <person name="Gargeya S."/>
            <person name="Fitzgerald M."/>
            <person name="Haas B."/>
            <person name="Abouelleil A."/>
            <person name="Alvarado L."/>
            <person name="Arachchi H.M."/>
            <person name="Berlin A."/>
            <person name="Brown A."/>
            <person name="Chapman S.B."/>
            <person name="Chen Z."/>
            <person name="Dunbar C."/>
            <person name="Freedman E."/>
            <person name="Gearin G."/>
            <person name="Goldberg J."/>
            <person name="Griggs A."/>
            <person name="Gujja S."/>
            <person name="Heiman D."/>
            <person name="Howarth C."/>
            <person name="Larson L."/>
            <person name="Lui A."/>
            <person name="MacDonald P.J.P."/>
            <person name="Montmayeur A."/>
            <person name="Murphy C."/>
            <person name="Neiman D."/>
            <person name="Pearson M."/>
            <person name="Priest M."/>
            <person name="Roberts A."/>
            <person name="Saif S."/>
            <person name="Shea T."/>
            <person name="Shenoy N."/>
            <person name="Sisk P."/>
            <person name="Stolte C."/>
            <person name="Sykes S."/>
            <person name="Wortman J."/>
            <person name="Nusbaum C."/>
            <person name="Birren B."/>
        </authorList>
    </citation>
    <scope>NUCLEOTIDE SEQUENCE [LARGE SCALE GENOMIC DNA]</scope>
    <source>
        <strain evidence="18">HDV247</strain>
    </source>
</reference>
<evidence type="ECO:0000256" key="1">
    <source>
        <dbReference type="ARBA" id="ARBA00004141"/>
    </source>
</evidence>
<feature type="region of interest" description="Disordered" evidence="14">
    <location>
        <begin position="432"/>
        <end position="451"/>
    </location>
</feature>
<evidence type="ECO:0000256" key="8">
    <source>
        <dbReference type="ARBA" id="ARBA00022729"/>
    </source>
</evidence>
<dbReference type="HOGENOM" id="CLU_028200_6_3_1"/>
<keyword evidence="12" id="KW-0449">Lipoprotein</keyword>
<feature type="transmembrane region" description="Helical" evidence="15">
    <location>
        <begin position="259"/>
        <end position="282"/>
    </location>
</feature>
<dbReference type="PANTHER" id="PTHR33048:SF143">
    <property type="entry name" value="EXTRACELLULAR MEMBRANE PROTEIN CFEM DOMAIN-CONTAINING PROTEIN-RELATED"/>
    <property type="match status" value="1"/>
</dbReference>
<evidence type="ECO:0000256" key="10">
    <source>
        <dbReference type="ARBA" id="ARBA00023136"/>
    </source>
</evidence>
<keyword evidence="6" id="KW-0325">Glycoprotein</keyword>
<dbReference type="SMART" id="SM00747">
    <property type="entry name" value="CFEM"/>
    <property type="match status" value="1"/>
</dbReference>
<keyword evidence="5" id="KW-0964">Secreted</keyword>
<dbReference type="PANTHER" id="PTHR33048">
    <property type="entry name" value="PTH11-LIKE INTEGRAL MEMBRANE PROTEIN (AFU_ORTHOLOGUE AFUA_5G11245)"/>
    <property type="match status" value="1"/>
</dbReference>
<dbReference type="AlphaFoldDB" id="W9ND17"/>
<organism evidence="18">
    <name type="scientific">Fusarium oxysporum f. sp. pisi HDV247</name>
    <dbReference type="NCBI Taxonomy" id="1080344"/>
    <lineage>
        <taxon>Eukaryota</taxon>
        <taxon>Fungi</taxon>
        <taxon>Dikarya</taxon>
        <taxon>Ascomycota</taxon>
        <taxon>Pezizomycotina</taxon>
        <taxon>Sordariomycetes</taxon>
        <taxon>Hypocreomycetidae</taxon>
        <taxon>Hypocreales</taxon>
        <taxon>Nectriaceae</taxon>
        <taxon>Fusarium</taxon>
        <taxon>Fusarium oxysporum species complex</taxon>
    </lineage>
</organism>
<comment type="similarity">
    <text evidence="13">Belongs to the SAT4 family.</text>
</comment>
<dbReference type="InterPro" id="IPR008427">
    <property type="entry name" value="Extracellular_membr_CFEM_dom"/>
</dbReference>
<dbReference type="Proteomes" id="UP000030751">
    <property type="component" value="Unassembled WGS sequence"/>
</dbReference>
<dbReference type="Pfam" id="PF05730">
    <property type="entry name" value="CFEM"/>
    <property type="match status" value="1"/>
</dbReference>
<evidence type="ECO:0000256" key="12">
    <source>
        <dbReference type="ARBA" id="ARBA00023288"/>
    </source>
</evidence>
<sequence>MQWIVPLLAALLPCWATAADLSTEELLSELPQCVRHCLDDAISKSDCDSDDARCVCGNEKVLMVASICVSEGCSVKEALTTRNSTNIYCNVPIRDKTSLLIRLIIILGMFSGISILLRIGCKVFIIRSDFGLDDLFTILSFFFLVSSIAITIHGTARYGVGRDIWTLEFGDITMFGFFFYLLGVLYFPLVSLLKMSLLFFYLRIFFLGLAHTLLWGTIIFNAIYGIIFTFLAIFQCSPISYSWTKWDGEHEGTCLNLNAIGWANAAISIALDLWMLAIPLWCLRSLTLHWKKKIGVAAMFMVGSFITVVSIIRLQSLINLGSSQNPTYDQTDISIWSNVEMHIGLVCVSMPALRILLIRLFPVLGGSSYNSSNHQNYREPSTHKSRIISRSHALVELPFRGKSLSRPDHGGIELQRTFEGDETMLVTSDRCREGAGISTGPDTHSMSEVSL</sequence>
<proteinExistence type="inferred from homology"/>
<dbReference type="InterPro" id="IPR052337">
    <property type="entry name" value="SAT4-like"/>
</dbReference>
<evidence type="ECO:0000256" key="11">
    <source>
        <dbReference type="ARBA" id="ARBA00023157"/>
    </source>
</evidence>
<reference evidence="18" key="2">
    <citation type="submission" date="2012-05" db="EMBL/GenBank/DDBJ databases">
        <title>Annotation of the Genome Sequence of Fusarium oxysporum HDV247.</title>
        <authorList>
            <consortium name="The Broad Institute Genomics Platform"/>
            <person name="Ma L.-J."/>
            <person name="Corby-Kistler H."/>
            <person name="Broz K."/>
            <person name="Gale L.R."/>
            <person name="Jonkers W."/>
            <person name="O'Donnell K."/>
            <person name="Ploetz R."/>
            <person name="Steinberg C."/>
            <person name="Schwartz D.C."/>
            <person name="VanEtten H."/>
            <person name="Zhou S."/>
            <person name="Young S.K."/>
            <person name="Zeng Q."/>
            <person name="Gargeya S."/>
            <person name="Fitzgerald M."/>
            <person name="Abouelleil A."/>
            <person name="Alvarado L."/>
            <person name="Chapman S.B."/>
            <person name="Gainer-Dewar J."/>
            <person name="Goldberg J."/>
            <person name="Griggs A."/>
            <person name="Gujja S."/>
            <person name="Hansen M."/>
            <person name="Howarth C."/>
            <person name="Imamovic A."/>
            <person name="Ireland A."/>
            <person name="Larimer J."/>
            <person name="McCowan C."/>
            <person name="Murphy C."/>
            <person name="Pearson M."/>
            <person name="Poon T.W."/>
            <person name="Priest M."/>
            <person name="Roberts A."/>
            <person name="Saif S."/>
            <person name="Shea T."/>
            <person name="Sykes S."/>
            <person name="Wortman J."/>
            <person name="Nusbaum C."/>
            <person name="Birren B."/>
        </authorList>
    </citation>
    <scope>NUCLEOTIDE SEQUENCE</scope>
    <source>
        <strain evidence="18">HDV247</strain>
    </source>
</reference>
<gene>
    <name evidence="18" type="ORF">FOVG_18045</name>
</gene>
<feature type="signal peptide" evidence="16">
    <location>
        <begin position="1"/>
        <end position="18"/>
    </location>
</feature>
<dbReference type="GO" id="GO:0098552">
    <property type="term" value="C:side of membrane"/>
    <property type="evidence" value="ECO:0007669"/>
    <property type="project" value="UniProtKB-KW"/>
</dbReference>
<evidence type="ECO:0000256" key="4">
    <source>
        <dbReference type="ARBA" id="ARBA00010031"/>
    </source>
</evidence>
<feature type="transmembrane region" description="Helical" evidence="15">
    <location>
        <begin position="294"/>
        <end position="315"/>
    </location>
</feature>
<keyword evidence="11" id="KW-1015">Disulfide bond</keyword>
<evidence type="ECO:0000256" key="13">
    <source>
        <dbReference type="ARBA" id="ARBA00038359"/>
    </source>
</evidence>
<evidence type="ECO:0000256" key="2">
    <source>
        <dbReference type="ARBA" id="ARBA00004589"/>
    </source>
</evidence>
<feature type="transmembrane region" description="Helical" evidence="15">
    <location>
        <begin position="205"/>
        <end position="234"/>
    </location>
</feature>